<dbReference type="InterPro" id="IPR000177">
    <property type="entry name" value="Apple"/>
</dbReference>
<feature type="region of interest" description="Disordered" evidence="3">
    <location>
        <begin position="1233"/>
        <end position="1256"/>
    </location>
</feature>
<evidence type="ECO:0000256" key="3">
    <source>
        <dbReference type="SAM" id="MobiDB-lite"/>
    </source>
</evidence>
<reference evidence="6" key="1">
    <citation type="submission" date="2023-10" db="EMBL/GenBank/DDBJ databases">
        <authorList>
            <person name="Chen Y."/>
            <person name="Shah S."/>
            <person name="Dougan E. K."/>
            <person name="Thang M."/>
            <person name="Chan C."/>
        </authorList>
    </citation>
    <scope>NUCLEOTIDE SEQUENCE [LARGE SCALE GENOMIC DNA]</scope>
</reference>
<dbReference type="InterPro" id="IPR014917">
    <property type="entry name" value="DUF1800"/>
</dbReference>
<dbReference type="PANTHER" id="PTHR43737">
    <property type="entry name" value="BLL7424 PROTEIN"/>
    <property type="match status" value="1"/>
</dbReference>
<evidence type="ECO:0000256" key="4">
    <source>
        <dbReference type="SAM" id="SignalP"/>
    </source>
</evidence>
<proteinExistence type="predicted"/>
<dbReference type="Gene3D" id="3.50.4.10">
    <property type="entry name" value="Hepatocyte Growth Factor"/>
    <property type="match status" value="1"/>
</dbReference>
<evidence type="ECO:0000313" key="6">
    <source>
        <dbReference type="EMBL" id="CAK0908308.1"/>
    </source>
</evidence>
<keyword evidence="7" id="KW-1185">Reference proteome</keyword>
<organism evidence="6 7">
    <name type="scientific">Prorocentrum cordatum</name>
    <dbReference type="NCBI Taxonomy" id="2364126"/>
    <lineage>
        <taxon>Eukaryota</taxon>
        <taxon>Sar</taxon>
        <taxon>Alveolata</taxon>
        <taxon>Dinophyceae</taxon>
        <taxon>Prorocentrales</taxon>
        <taxon>Prorocentraceae</taxon>
        <taxon>Prorocentrum</taxon>
    </lineage>
</organism>
<dbReference type="Pfam" id="PF07394">
    <property type="entry name" value="DUF1501"/>
    <property type="match status" value="1"/>
</dbReference>
<dbReference type="InterPro" id="IPR003609">
    <property type="entry name" value="Pan_app"/>
</dbReference>
<name>A0ABN9YAN4_9DINO</name>
<feature type="signal peptide" evidence="4">
    <location>
        <begin position="1"/>
        <end position="19"/>
    </location>
</feature>
<sequence>MAARRWTALQLALASAAAAAAPRLPATGACAAGGRGGCARPGEEAVLVQRRARAVLRADGEARRAEGRGEQDDGRFLLHATFGPTRGSLADLGGKTYQEWILEQMRLPAGSHREHFRQRASPRFDPAVDYVFKERSACSKGSRWHRYALSVADVGKRISVAGGRILVDGALRSEIDPEFSENGLDAPSQCTDVPTEWWQKKGITCAEKASRMFTYCKYNDDWVAGTVCQQSCFDAGFRYDGDDCSAGWGALDGLAGLAVCSVEEAVGGLVALSARPDCAAASRSFVENPAIWFSDTSHAQWTGLPFDSSATKAGLVFLSEDSPNCSLGGSEFIRGRHLGAFYRYDARVELADNTCKLQGEESAPGSDLGLCGSPGEVQNLPTEGHQLPLRAAHLDDAREDTRYDNRYGSDRARWPPLYNSLGKGTVWLAKALGGQDQLRQRMAWALSQIFVTGSSGTSHDAWNELFLAYYDIFVRGAFGSFRSLLQEVTFSPLMGEYLTFVGSRSYDASGSYPDENYAREIMQLFTVGLVKFTPDGRVQVDDKGADVPTYDNDNIMSFARVFTGFVSPPPRDNIELRDGRNFIDPMRLRAGHHDFFPKHDLHGGYLGDGLPQCSSLPERPFLLQGARFEWRGSAMPDCTSYDTRHEPQNMPGQGATKVGSAAECQQRCASVSGCAHFTFYGSGSCHLQDSAARAAYRASATTGPPDCAALVFEPEPGSELLRALCGGDAADCRAAPSRTLASALACRGAECSLDGALFFKVACPAGVHLPGCGYYEFVPPACVHPFFFEGRYTADGQSFDELECAQPYGRLATASCCNAGCRNNPTSWMASTGRGCANHSETWVSRGVPVMTTSKCRSGGSSWEANKYCQLACWEAGVGYPGDDCSAGEYVERVACGEASDLGGAEAFCATQGLSLCPAKADEVCEPKGGRVWTPQACSVSVQVHADGAISAHTDDHQQNRFRVSWIGPDRAPAGEYSATVEAAAVFATTPSRGDVLALLKVAVFAPPPGAACAQPCSGDVKVWGPSPPDVDTVFEVGGRFYKNEQSVVRVGSASFRNPPVFVAPGPLREVGRPLERAVRAEIDSLLDHLFRHPNTPVFISRKLIQRFVTSNPSPAYLESVVRAFTTGYHDGVAYSGSYGDLGATIGAILLHPEARSSNSSAAGLLREPMLKLVHIMRSMEYVDMADEEVVFRNLDAIIGQFPYRSPTVFNFYDAMYQPPRFAGMAADLEQELDSTTAAQPGSDPEPEPEPEPEPLVAPEFQIFTPPFAMGFLNGVASLLEHGVSKCDHGLGSAGGGMECHQGSLHFAAAAPDAEGVVQELDILLTGGRLSPATRELVRAAYEEHGLGGAQQAVVLTPEFQTLGAPQHSGQRPVEEAAPPPSPGGSYRAVVMLFLHGGADTYNLIVPIGCGLYEEYAAARTSMAIAQGSLLPVTASSAQPCGQFGIHPSLPFLRELYEEKRQAAFVSSVGALVEPVTRDTFRGGGAKTCLGLFSHSHLQSAAHTLKCQVPGAAPRGAGGRMADALAASHGKAVASFSISGTSTWSGGYNTSTDIIDKTGGAIRFNRYKVWSSTISGIARQKYDSVYCEEYTRAFADHVRSSEALGAILDDVTLETAATYATGTGLAKQLQQVARLIKGRSLRLAERDLFFVQLAGFDTHSGQTDRLSENFAEIDGALKDFVGELTQQGVFDDVVIVTHSDFGRTLTSNGAGTDHGWGGNHIVIGGGIHGGQIFNKFLQTYMPESEYDAGRGRVIPQHPWESVMVPIAEWMGVEELEAVFPNLPNFNRSTHIISRESLFKA</sequence>
<protein>
    <recommendedName>
        <fullName evidence="5">Apple domain-containing protein</fullName>
    </recommendedName>
</protein>
<feature type="chain" id="PRO_5045588020" description="Apple domain-containing protein" evidence="4">
    <location>
        <begin position="20"/>
        <end position="1800"/>
    </location>
</feature>
<gene>
    <name evidence="6" type="ORF">PCOR1329_LOCUS83017</name>
</gene>
<evidence type="ECO:0000256" key="2">
    <source>
        <dbReference type="ARBA" id="ARBA00023157"/>
    </source>
</evidence>
<evidence type="ECO:0000256" key="1">
    <source>
        <dbReference type="ARBA" id="ARBA00022737"/>
    </source>
</evidence>
<dbReference type="SUPFAM" id="SSF53649">
    <property type="entry name" value="Alkaline phosphatase-like"/>
    <property type="match status" value="1"/>
</dbReference>
<feature type="domain" description="Apple" evidence="5">
    <location>
        <begin position="638"/>
        <end position="707"/>
    </location>
</feature>
<keyword evidence="2" id="KW-1015">Disulfide bond</keyword>
<keyword evidence="1" id="KW-0677">Repeat</keyword>
<dbReference type="Pfam" id="PF00024">
    <property type="entry name" value="PAN_1"/>
    <property type="match status" value="1"/>
</dbReference>
<comment type="caution">
    <text evidence="6">The sequence shown here is derived from an EMBL/GenBank/DDBJ whole genome shotgun (WGS) entry which is preliminary data.</text>
</comment>
<dbReference type="PANTHER" id="PTHR43737:SF1">
    <property type="entry name" value="DUF1501 DOMAIN-CONTAINING PROTEIN"/>
    <property type="match status" value="1"/>
</dbReference>
<dbReference type="EMBL" id="CAUYUJ010021990">
    <property type="protein sequence ID" value="CAK0908308.1"/>
    <property type="molecule type" value="Genomic_DNA"/>
</dbReference>
<dbReference type="Proteomes" id="UP001189429">
    <property type="component" value="Unassembled WGS sequence"/>
</dbReference>
<evidence type="ECO:0000259" key="5">
    <source>
        <dbReference type="SMART" id="SM00223"/>
    </source>
</evidence>
<dbReference type="Pfam" id="PF08811">
    <property type="entry name" value="DUF1800"/>
    <property type="match status" value="2"/>
</dbReference>
<dbReference type="InterPro" id="IPR017850">
    <property type="entry name" value="Alkaline_phosphatase_core_sf"/>
</dbReference>
<dbReference type="SMART" id="SM00223">
    <property type="entry name" value="APPLE"/>
    <property type="match status" value="1"/>
</dbReference>
<keyword evidence="4" id="KW-0732">Signal</keyword>
<dbReference type="InterPro" id="IPR010869">
    <property type="entry name" value="DUF1501"/>
</dbReference>
<accession>A0ABN9YAN4</accession>
<evidence type="ECO:0000313" key="7">
    <source>
        <dbReference type="Proteomes" id="UP001189429"/>
    </source>
</evidence>